<comment type="caution">
    <text evidence="1">The sequence shown here is derived from an EMBL/GenBank/DDBJ whole genome shotgun (WGS) entry which is preliminary data.</text>
</comment>
<reference evidence="1 2" key="1">
    <citation type="journal article" date="2015" name="BMC Genomics">
        <title>The genome of the truffle-parasite Tolypocladium ophioglossoides and the evolution of antifungal peptaibiotics.</title>
        <authorList>
            <person name="Quandt C.A."/>
            <person name="Bushley K.E."/>
            <person name="Spatafora J.W."/>
        </authorList>
    </citation>
    <scope>NUCLEOTIDE SEQUENCE [LARGE SCALE GENOMIC DNA]</scope>
    <source>
        <strain evidence="1 2">CBS 100239</strain>
    </source>
</reference>
<keyword evidence="2" id="KW-1185">Reference proteome</keyword>
<dbReference type="AlphaFoldDB" id="A0A0L0NB13"/>
<protein>
    <submittedName>
        <fullName evidence="1">Uncharacterized protein</fullName>
    </submittedName>
</protein>
<accession>A0A0L0NB13</accession>
<proteinExistence type="predicted"/>
<dbReference type="EMBL" id="LFRF01000009">
    <property type="protein sequence ID" value="KND91293.1"/>
    <property type="molecule type" value="Genomic_DNA"/>
</dbReference>
<gene>
    <name evidence="1" type="ORF">TOPH_04159</name>
</gene>
<sequence length="209" mass="23689">MAVPSGWYKKIVCLSESSPSFPSPLQTHTTTHNHTRPIDLQLQLQTPSLASSYIPSVYSYRSNQQLQCPAHTTSRFTRPRGRPRLVAPTPHPVRLQPLLLLRRLHRHALDRREHTACTVLATTWPRRPGYPTSLMSSSTTLPATSQTPRALVMAAPTRRSKWTTVFTQLPQVSHAMALYDMAGDFLFLSILDNGQTTWVSFWAFMYYLG</sequence>
<evidence type="ECO:0000313" key="1">
    <source>
        <dbReference type="EMBL" id="KND91293.1"/>
    </source>
</evidence>
<evidence type="ECO:0000313" key="2">
    <source>
        <dbReference type="Proteomes" id="UP000036947"/>
    </source>
</evidence>
<name>A0A0L0NB13_TOLOC</name>
<dbReference type="Proteomes" id="UP000036947">
    <property type="component" value="Unassembled WGS sequence"/>
</dbReference>
<organism evidence="1 2">
    <name type="scientific">Tolypocladium ophioglossoides (strain CBS 100239)</name>
    <name type="common">Snaketongue truffleclub</name>
    <name type="synonym">Elaphocordyceps ophioglossoides</name>
    <dbReference type="NCBI Taxonomy" id="1163406"/>
    <lineage>
        <taxon>Eukaryota</taxon>
        <taxon>Fungi</taxon>
        <taxon>Dikarya</taxon>
        <taxon>Ascomycota</taxon>
        <taxon>Pezizomycotina</taxon>
        <taxon>Sordariomycetes</taxon>
        <taxon>Hypocreomycetidae</taxon>
        <taxon>Hypocreales</taxon>
        <taxon>Ophiocordycipitaceae</taxon>
        <taxon>Tolypocladium</taxon>
    </lineage>
</organism>